<evidence type="ECO:0000313" key="3">
    <source>
        <dbReference type="Proteomes" id="UP000443843"/>
    </source>
</evidence>
<feature type="transmembrane region" description="Helical" evidence="1">
    <location>
        <begin position="101"/>
        <end position="121"/>
    </location>
</feature>
<name>A0A844W0Z4_9RHOB</name>
<feature type="transmembrane region" description="Helical" evidence="1">
    <location>
        <begin position="69"/>
        <end position="94"/>
    </location>
</feature>
<accession>A0A844W0Z4</accession>
<dbReference type="RefSeq" id="WP_160382020.1">
    <property type="nucleotide sequence ID" value="NZ_WNXQ01000003.1"/>
</dbReference>
<keyword evidence="1" id="KW-0812">Transmembrane</keyword>
<dbReference type="Proteomes" id="UP000443843">
    <property type="component" value="Unassembled WGS sequence"/>
</dbReference>
<keyword evidence="3" id="KW-1185">Reference proteome</keyword>
<comment type="caution">
    <text evidence="2">The sequence shown here is derived from an EMBL/GenBank/DDBJ whole genome shotgun (WGS) entry which is preliminary data.</text>
</comment>
<proteinExistence type="predicted"/>
<evidence type="ECO:0000313" key="2">
    <source>
        <dbReference type="EMBL" id="MWB77756.1"/>
    </source>
</evidence>
<protein>
    <submittedName>
        <fullName evidence="2">Uncharacterized protein</fullName>
    </submittedName>
</protein>
<dbReference type="AlphaFoldDB" id="A0A844W0Z4"/>
<sequence length="128" mass="13799">MIGSLMSVLLGAAVLSILLVEVALSMPFPTMLRMMAQLSRRSVTIPRRHASDHWKQRALLLCSLRMVRVSIALLACVVVLGGLAAFGIMILGVLMPGFQTALLSGFGLVAITLIALMHLALRRQLAHV</sequence>
<keyword evidence="1" id="KW-0472">Membrane</keyword>
<keyword evidence="1" id="KW-1133">Transmembrane helix</keyword>
<organism evidence="2 3">
    <name type="scientific">Pseudooceanicola pacificus</name>
    <dbReference type="NCBI Taxonomy" id="2676438"/>
    <lineage>
        <taxon>Bacteria</taxon>
        <taxon>Pseudomonadati</taxon>
        <taxon>Pseudomonadota</taxon>
        <taxon>Alphaproteobacteria</taxon>
        <taxon>Rhodobacterales</taxon>
        <taxon>Paracoccaceae</taxon>
        <taxon>Pseudooceanicola</taxon>
    </lineage>
</organism>
<evidence type="ECO:0000256" key="1">
    <source>
        <dbReference type="SAM" id="Phobius"/>
    </source>
</evidence>
<gene>
    <name evidence="2" type="ORF">GLS40_06945</name>
</gene>
<dbReference type="EMBL" id="WNXQ01000003">
    <property type="protein sequence ID" value="MWB77756.1"/>
    <property type="molecule type" value="Genomic_DNA"/>
</dbReference>
<reference evidence="2 3" key="1">
    <citation type="submission" date="2019-11" db="EMBL/GenBank/DDBJ databases">
        <title>Pseudooceanicola pacifica sp. nov., isolated from deep-sea sediment of the Pacific Ocean.</title>
        <authorList>
            <person name="Lyu L."/>
        </authorList>
    </citation>
    <scope>NUCLEOTIDE SEQUENCE [LARGE SCALE GENOMIC DNA]</scope>
    <source>
        <strain evidence="2 3">216_PA32_1</strain>
    </source>
</reference>